<evidence type="ECO:0000256" key="1">
    <source>
        <dbReference type="SAM" id="Phobius"/>
    </source>
</evidence>
<dbReference type="Proteomes" id="UP000823990">
    <property type="component" value="Unassembled WGS sequence"/>
</dbReference>
<gene>
    <name evidence="2" type="ORF">H9892_05465</name>
</gene>
<dbReference type="AlphaFoldDB" id="A0A9D1Q020"/>
<reference evidence="2" key="1">
    <citation type="journal article" date="2021" name="PeerJ">
        <title>Extensive microbial diversity within the chicken gut microbiome revealed by metagenomics and culture.</title>
        <authorList>
            <person name="Gilroy R."/>
            <person name="Ravi A."/>
            <person name="Getino M."/>
            <person name="Pursley I."/>
            <person name="Horton D.L."/>
            <person name="Alikhan N.F."/>
            <person name="Baker D."/>
            <person name="Gharbi K."/>
            <person name="Hall N."/>
            <person name="Watson M."/>
            <person name="Adriaenssens E.M."/>
            <person name="Foster-Nyarko E."/>
            <person name="Jarju S."/>
            <person name="Secka A."/>
            <person name="Antonio M."/>
            <person name="Oren A."/>
            <person name="Chaudhuri R.R."/>
            <person name="La Ragione R."/>
            <person name="Hildebrand F."/>
            <person name="Pallen M.J."/>
        </authorList>
    </citation>
    <scope>NUCLEOTIDE SEQUENCE</scope>
    <source>
        <strain evidence="2">12435</strain>
    </source>
</reference>
<sequence>MKVYIEFFVAENVVVTALISGLAYRFLGMRPRKLRTALAAIAGTLASVFYPFWELPTPLMVLAKLLVGVALSVLLFTGVCNVPMGVLCFFASTALLAGATLAADCFIAGDLGLALSSPSRLPYGVPSAAALAVYIPARVIASAVRKRQAESAFVCKAVVTVCGKTAELSGYIDTGNGLEENGMPVAVVKLSSFVRKFGEEALLRSCGEKTVSGVGGAAARLILIIPDGFLLYFDKKRNKHSDVILGVSAGGFRRREDMLLPVSVLGG</sequence>
<organism evidence="2 3">
    <name type="scientific">Candidatus Protoclostridium stercorigallinarum</name>
    <dbReference type="NCBI Taxonomy" id="2838741"/>
    <lineage>
        <taxon>Bacteria</taxon>
        <taxon>Bacillati</taxon>
        <taxon>Bacillota</taxon>
        <taxon>Clostridia</taxon>
        <taxon>Candidatus Protoclostridium</taxon>
    </lineage>
</organism>
<feature type="transmembrane region" description="Helical" evidence="1">
    <location>
        <begin position="121"/>
        <end position="141"/>
    </location>
</feature>
<keyword evidence="2" id="KW-0378">Hydrolase</keyword>
<keyword evidence="1" id="KW-1133">Transmembrane helix</keyword>
<feature type="transmembrane region" description="Helical" evidence="1">
    <location>
        <begin position="34"/>
        <end position="53"/>
    </location>
</feature>
<dbReference type="EMBL" id="DXHS01000084">
    <property type="protein sequence ID" value="HIW02770.1"/>
    <property type="molecule type" value="Genomic_DNA"/>
</dbReference>
<dbReference type="GO" id="GO:0030436">
    <property type="term" value="P:asexual sporulation"/>
    <property type="evidence" value="ECO:0007669"/>
    <property type="project" value="InterPro"/>
</dbReference>
<keyword evidence="1" id="KW-0812">Transmembrane</keyword>
<evidence type="ECO:0000313" key="2">
    <source>
        <dbReference type="EMBL" id="HIW02770.1"/>
    </source>
</evidence>
<protein>
    <submittedName>
        <fullName evidence="2">Sigma-E processing peptidase SpoIIGA</fullName>
        <ecNumber evidence="2">3.4.23.-</ecNumber>
    </submittedName>
</protein>
<dbReference type="Pfam" id="PF03419">
    <property type="entry name" value="Peptidase_U4"/>
    <property type="match status" value="1"/>
</dbReference>
<feature type="transmembrane region" description="Helical" evidence="1">
    <location>
        <begin position="6"/>
        <end position="27"/>
    </location>
</feature>
<comment type="caution">
    <text evidence="2">The sequence shown here is derived from an EMBL/GenBank/DDBJ whole genome shotgun (WGS) entry which is preliminary data.</text>
</comment>
<accession>A0A9D1Q020</accession>
<proteinExistence type="predicted"/>
<reference evidence="2" key="2">
    <citation type="submission" date="2021-04" db="EMBL/GenBank/DDBJ databases">
        <authorList>
            <person name="Gilroy R."/>
        </authorList>
    </citation>
    <scope>NUCLEOTIDE SEQUENCE</scope>
    <source>
        <strain evidence="2">12435</strain>
    </source>
</reference>
<dbReference type="InterPro" id="IPR005081">
    <property type="entry name" value="SpoIIGA"/>
</dbReference>
<dbReference type="GO" id="GO:0006508">
    <property type="term" value="P:proteolysis"/>
    <property type="evidence" value="ECO:0007669"/>
    <property type="project" value="InterPro"/>
</dbReference>
<feature type="transmembrane region" description="Helical" evidence="1">
    <location>
        <begin position="86"/>
        <end position="109"/>
    </location>
</feature>
<keyword evidence="1" id="KW-0472">Membrane</keyword>
<dbReference type="EC" id="3.4.23.-" evidence="2"/>
<dbReference type="GO" id="GO:0004190">
    <property type="term" value="F:aspartic-type endopeptidase activity"/>
    <property type="evidence" value="ECO:0007669"/>
    <property type="project" value="InterPro"/>
</dbReference>
<evidence type="ECO:0000313" key="3">
    <source>
        <dbReference type="Proteomes" id="UP000823990"/>
    </source>
</evidence>
<feature type="transmembrane region" description="Helical" evidence="1">
    <location>
        <begin position="59"/>
        <end position="79"/>
    </location>
</feature>
<name>A0A9D1Q020_9FIRM</name>